<dbReference type="Gene3D" id="2.40.50.100">
    <property type="match status" value="1"/>
</dbReference>
<dbReference type="PROSITE" id="PS00866">
    <property type="entry name" value="CPSASE_1"/>
    <property type="match status" value="1"/>
</dbReference>
<evidence type="ECO:0000313" key="10">
    <source>
        <dbReference type="EMBL" id="RKP09455.1"/>
    </source>
</evidence>
<dbReference type="PANTHER" id="PTHR18866:SF127">
    <property type="match status" value="1"/>
</dbReference>
<dbReference type="InterPro" id="IPR011054">
    <property type="entry name" value="Rudment_hybrid_motif"/>
</dbReference>
<keyword evidence="3 6" id="KW-0547">Nucleotide-binding</keyword>
<keyword evidence="5" id="KW-0092">Biotin</keyword>
<sequence length="708" mass="78499">MFRKILVANRGEIACRVMRTCRRLGIATVAVYSDCDKEAVHTRMADEAIHIGPSPAAASYLRADAILTAAKQVGADAIHPGYGFLSENAEFAAACAHAGITFIGPKPESITAVGDKIAAKRLITAKAPWIPLIPGYNGDDQTLERLESEAIRVGFPLLLKASAGGGGKGMRIVREKERLAEEIELAKGEALRSFGSDALLVERYFDKSRHIEIQIIGDQQGNVRHCFERECSIQRRHQKIIEESPSPVMTEKLRASMTEAAVRIGELIAYQGVGTVEFIVDDRTREFFFLEVNTRLQVEHPVTECVTGLDLVELQIQVAAGVPLVDTPVASLKLQGCAMECRSGGIVHWSPSTLPFARYDSGVESGTQVTVYYDPMIAKITVWAENRSILLARMAQVLRDTLCFGITTNQAFLLAVLAHPDFQRADFTTQFVEMEQSRLLAIMRGTEQAAVQDACSLDQATAPAITAAHLWRWHQRQSQRKYLGHVPAGFRNVRWRPQRDVYSLAVTGGSTEGSTKWELVYDNISSAATGKALRCKLLRVEEEDAQKPSYRIVPEKRADLDILAELMHVQIQRELPDIKVASMRCSIDGAQRDFYIAEVYEPDNNRHHLWLQCPALGIVAARVTAHGRLESKSSGEEDPVTAYATQMPCRILRIVAQDGQTVKPGDTILTMESMKMETRLYARHQGVLHLLVKPDQLVDAGVMMCEIR</sequence>
<dbReference type="SMART" id="SM00878">
    <property type="entry name" value="Biotin_carb_C"/>
    <property type="match status" value="1"/>
</dbReference>
<dbReference type="PROSITE" id="PS00867">
    <property type="entry name" value="CPSASE_2"/>
    <property type="match status" value="1"/>
</dbReference>
<dbReference type="AlphaFoldDB" id="A0A4P9XTF5"/>
<dbReference type="InterPro" id="IPR005482">
    <property type="entry name" value="Biotin_COase_C"/>
</dbReference>
<dbReference type="InterPro" id="IPR005479">
    <property type="entry name" value="CPAse_ATP-bd"/>
</dbReference>
<protein>
    <submittedName>
        <fullName evidence="10">Carbamoyl-phosphate synthase L chain, ATP binding domain-containing protein</fullName>
    </submittedName>
</protein>
<dbReference type="GO" id="GO:0016874">
    <property type="term" value="F:ligase activity"/>
    <property type="evidence" value="ECO:0007669"/>
    <property type="project" value="UniProtKB-KW"/>
</dbReference>
<evidence type="ECO:0000313" key="11">
    <source>
        <dbReference type="Proteomes" id="UP000271241"/>
    </source>
</evidence>
<evidence type="ECO:0000256" key="5">
    <source>
        <dbReference type="ARBA" id="ARBA00023267"/>
    </source>
</evidence>
<dbReference type="InterPro" id="IPR000089">
    <property type="entry name" value="Biotin_lipoyl"/>
</dbReference>
<evidence type="ECO:0000259" key="9">
    <source>
        <dbReference type="PROSITE" id="PS50979"/>
    </source>
</evidence>
<proteinExistence type="predicted"/>
<name>A0A4P9XTF5_9FUNG</name>
<organism evidence="10 11">
    <name type="scientific">Thamnocephalis sphaerospora</name>
    <dbReference type="NCBI Taxonomy" id="78915"/>
    <lineage>
        <taxon>Eukaryota</taxon>
        <taxon>Fungi</taxon>
        <taxon>Fungi incertae sedis</taxon>
        <taxon>Zoopagomycota</taxon>
        <taxon>Zoopagomycotina</taxon>
        <taxon>Zoopagomycetes</taxon>
        <taxon>Zoopagales</taxon>
        <taxon>Sigmoideomycetaceae</taxon>
        <taxon>Thamnocephalis</taxon>
    </lineage>
</organism>
<feature type="domain" description="ATP-grasp" evidence="8">
    <location>
        <begin position="120"/>
        <end position="320"/>
    </location>
</feature>
<dbReference type="FunFam" id="3.40.50.20:FF:000010">
    <property type="entry name" value="Propionyl-CoA carboxylase subunit alpha"/>
    <property type="match status" value="1"/>
</dbReference>
<dbReference type="SUPFAM" id="SSF56059">
    <property type="entry name" value="Glutathione synthetase ATP-binding domain-like"/>
    <property type="match status" value="1"/>
</dbReference>
<dbReference type="PROSITE" id="PS50968">
    <property type="entry name" value="BIOTINYL_LIPOYL"/>
    <property type="match status" value="1"/>
</dbReference>
<feature type="domain" description="Lipoyl-binding" evidence="7">
    <location>
        <begin position="633"/>
        <end position="708"/>
    </location>
</feature>
<dbReference type="STRING" id="78915.A0A4P9XTF5"/>
<dbReference type="EMBL" id="KZ992513">
    <property type="protein sequence ID" value="RKP09455.1"/>
    <property type="molecule type" value="Genomic_DNA"/>
</dbReference>
<dbReference type="PANTHER" id="PTHR18866">
    <property type="entry name" value="CARBOXYLASE:PYRUVATE/ACETYL-COA/PROPIONYL-COA CARBOXYLASE"/>
    <property type="match status" value="1"/>
</dbReference>
<dbReference type="FunFam" id="3.30.1490.20:FF:000003">
    <property type="entry name" value="acetyl-CoA carboxylase isoform X1"/>
    <property type="match status" value="1"/>
</dbReference>
<dbReference type="Pfam" id="PF00289">
    <property type="entry name" value="Biotin_carb_N"/>
    <property type="match status" value="1"/>
</dbReference>
<dbReference type="InterPro" id="IPR011764">
    <property type="entry name" value="Biotin_carboxylation_dom"/>
</dbReference>
<dbReference type="Pfam" id="PF02785">
    <property type="entry name" value="Biotin_carb_C"/>
    <property type="match status" value="1"/>
</dbReference>
<dbReference type="PROSITE" id="PS50975">
    <property type="entry name" value="ATP_GRASP"/>
    <property type="match status" value="1"/>
</dbReference>
<evidence type="ECO:0000259" key="7">
    <source>
        <dbReference type="PROSITE" id="PS50968"/>
    </source>
</evidence>
<dbReference type="SUPFAM" id="SSF51230">
    <property type="entry name" value="Single hybrid motif"/>
    <property type="match status" value="1"/>
</dbReference>
<feature type="domain" description="Biotin carboxylation" evidence="9">
    <location>
        <begin position="1"/>
        <end position="437"/>
    </location>
</feature>
<dbReference type="GO" id="GO:0005524">
    <property type="term" value="F:ATP binding"/>
    <property type="evidence" value="ECO:0007669"/>
    <property type="project" value="UniProtKB-UniRule"/>
</dbReference>
<evidence type="ECO:0000256" key="4">
    <source>
        <dbReference type="ARBA" id="ARBA00022840"/>
    </source>
</evidence>
<comment type="cofactor">
    <cofactor evidence="1">
        <name>biotin</name>
        <dbReference type="ChEBI" id="CHEBI:57586"/>
    </cofactor>
</comment>
<dbReference type="SUPFAM" id="SSF52440">
    <property type="entry name" value="PreATP-grasp domain"/>
    <property type="match status" value="1"/>
</dbReference>
<dbReference type="OrthoDB" id="196847at2759"/>
<evidence type="ECO:0000256" key="3">
    <source>
        <dbReference type="ARBA" id="ARBA00022741"/>
    </source>
</evidence>
<keyword evidence="4 6" id="KW-0067">ATP-binding</keyword>
<reference evidence="11" key="1">
    <citation type="journal article" date="2018" name="Nat. Microbiol.">
        <title>Leveraging single-cell genomics to expand the fungal tree of life.</title>
        <authorList>
            <person name="Ahrendt S.R."/>
            <person name="Quandt C.A."/>
            <person name="Ciobanu D."/>
            <person name="Clum A."/>
            <person name="Salamov A."/>
            <person name="Andreopoulos B."/>
            <person name="Cheng J.F."/>
            <person name="Woyke T."/>
            <person name="Pelin A."/>
            <person name="Henrissat B."/>
            <person name="Reynolds N.K."/>
            <person name="Benny G.L."/>
            <person name="Smith M.E."/>
            <person name="James T.Y."/>
            <person name="Grigoriev I.V."/>
        </authorList>
    </citation>
    <scope>NUCLEOTIDE SEQUENCE [LARGE SCALE GENOMIC DNA]</scope>
    <source>
        <strain evidence="11">RSA 1356</strain>
    </source>
</reference>
<evidence type="ECO:0000259" key="8">
    <source>
        <dbReference type="PROSITE" id="PS50975"/>
    </source>
</evidence>
<dbReference type="Pfam" id="PF00364">
    <property type="entry name" value="Biotin_lipoyl"/>
    <property type="match status" value="1"/>
</dbReference>
<dbReference type="Gene3D" id="3.30.470.20">
    <property type="entry name" value="ATP-grasp fold, B domain"/>
    <property type="match status" value="1"/>
</dbReference>
<dbReference type="CDD" id="cd06850">
    <property type="entry name" value="biotinyl_domain"/>
    <property type="match status" value="1"/>
</dbReference>
<accession>A0A4P9XTF5</accession>
<dbReference type="SUPFAM" id="SSF51246">
    <property type="entry name" value="Rudiment single hybrid motif"/>
    <property type="match status" value="1"/>
</dbReference>
<evidence type="ECO:0000256" key="1">
    <source>
        <dbReference type="ARBA" id="ARBA00001953"/>
    </source>
</evidence>
<evidence type="ECO:0000256" key="2">
    <source>
        <dbReference type="ARBA" id="ARBA00022598"/>
    </source>
</evidence>
<dbReference type="GO" id="GO:0046872">
    <property type="term" value="F:metal ion binding"/>
    <property type="evidence" value="ECO:0007669"/>
    <property type="project" value="InterPro"/>
</dbReference>
<dbReference type="InterPro" id="IPR011761">
    <property type="entry name" value="ATP-grasp"/>
</dbReference>
<evidence type="ECO:0000256" key="6">
    <source>
        <dbReference type="PROSITE-ProRule" id="PRU00409"/>
    </source>
</evidence>
<gene>
    <name evidence="10" type="ORF">THASP1DRAFT_28767</name>
</gene>
<keyword evidence="2" id="KW-0436">Ligase</keyword>
<dbReference type="Pfam" id="PF02786">
    <property type="entry name" value="CPSase_L_D2"/>
    <property type="match status" value="1"/>
</dbReference>
<dbReference type="PROSITE" id="PS50979">
    <property type="entry name" value="BC"/>
    <property type="match status" value="1"/>
</dbReference>
<dbReference type="Proteomes" id="UP000271241">
    <property type="component" value="Unassembled WGS sequence"/>
</dbReference>
<dbReference type="InterPro" id="IPR011053">
    <property type="entry name" value="Single_hybrid_motif"/>
</dbReference>
<dbReference type="InterPro" id="IPR016185">
    <property type="entry name" value="PreATP-grasp_dom_sf"/>
</dbReference>
<dbReference type="InterPro" id="IPR050856">
    <property type="entry name" value="Biotin_carboxylase_complex"/>
</dbReference>
<keyword evidence="11" id="KW-1185">Reference proteome</keyword>
<dbReference type="InterPro" id="IPR005481">
    <property type="entry name" value="BC-like_N"/>
</dbReference>